<dbReference type="EMBL" id="FWWW01000092">
    <property type="protein sequence ID" value="SMB99607.1"/>
    <property type="molecule type" value="Genomic_DNA"/>
</dbReference>
<organism evidence="2 3">
    <name type="scientific">Hymenobacter roseosalivarius DSM 11622</name>
    <dbReference type="NCBI Taxonomy" id="645990"/>
    <lineage>
        <taxon>Bacteria</taxon>
        <taxon>Pseudomonadati</taxon>
        <taxon>Bacteroidota</taxon>
        <taxon>Cytophagia</taxon>
        <taxon>Cytophagales</taxon>
        <taxon>Hymenobacteraceae</taxon>
        <taxon>Hymenobacter</taxon>
    </lineage>
</organism>
<accession>A0A1W1W1X5</accession>
<sequence>MVLWGLAGGAAAQSSASYRYWDALPDSLQAVMTRQHTDTARLRTLMHLTDLVRNNEAELTELVALTARLHRPEYWGYRALRAAVQLAQAKAPARPRPAPAAGPAEWPGARFR</sequence>
<dbReference type="STRING" id="645990.SAMN00120144_3695"/>
<dbReference type="AlphaFoldDB" id="A0A1W1W1X5"/>
<evidence type="ECO:0000313" key="2">
    <source>
        <dbReference type="EMBL" id="SMB99607.1"/>
    </source>
</evidence>
<proteinExistence type="predicted"/>
<evidence type="ECO:0000313" key="3">
    <source>
        <dbReference type="Proteomes" id="UP000192266"/>
    </source>
</evidence>
<dbReference type="Proteomes" id="UP000192266">
    <property type="component" value="Unassembled WGS sequence"/>
</dbReference>
<feature type="region of interest" description="Disordered" evidence="1">
    <location>
        <begin position="91"/>
        <end position="112"/>
    </location>
</feature>
<name>A0A1W1W1X5_9BACT</name>
<protein>
    <submittedName>
        <fullName evidence="2">Uncharacterized protein</fullName>
    </submittedName>
</protein>
<feature type="compositionally biased region" description="Low complexity" evidence="1">
    <location>
        <begin position="101"/>
        <end position="112"/>
    </location>
</feature>
<reference evidence="2 3" key="1">
    <citation type="submission" date="2017-04" db="EMBL/GenBank/DDBJ databases">
        <authorList>
            <person name="Afonso C.L."/>
            <person name="Miller P.J."/>
            <person name="Scott M.A."/>
            <person name="Spackman E."/>
            <person name="Goraichik I."/>
            <person name="Dimitrov K.M."/>
            <person name="Suarez D.L."/>
            <person name="Swayne D.E."/>
        </authorList>
    </citation>
    <scope>NUCLEOTIDE SEQUENCE [LARGE SCALE GENOMIC DNA]</scope>
    <source>
        <strain evidence="2 3">DSM 11622</strain>
    </source>
</reference>
<evidence type="ECO:0000256" key="1">
    <source>
        <dbReference type="SAM" id="MobiDB-lite"/>
    </source>
</evidence>
<gene>
    <name evidence="2" type="ORF">SAMN00120144_3695</name>
</gene>
<keyword evidence="3" id="KW-1185">Reference proteome</keyword>